<gene>
    <name evidence="6" type="ORF">LZ24_01121</name>
</gene>
<reference evidence="6 7" key="1">
    <citation type="submission" date="2019-07" db="EMBL/GenBank/DDBJ databases">
        <title>Genome sequencing of 100 strains of the haloalkaliphilic chemolithoautotrophic sulfur-oxidizing bacterium Thioalkalivibrio.</title>
        <authorList>
            <person name="Muyzer G."/>
        </authorList>
    </citation>
    <scope>NUCLEOTIDE SEQUENCE [LARGE SCALE GENOMIC DNA]</scope>
    <source>
        <strain evidence="6 7">ASO4-4</strain>
    </source>
</reference>
<comment type="cofactor">
    <cofactor evidence="1">
        <name>[4Fe-4S] cluster</name>
        <dbReference type="ChEBI" id="CHEBI:49883"/>
    </cofactor>
</comment>
<dbReference type="RefSeq" id="WP_144683189.1">
    <property type="nucleotide sequence ID" value="NZ_VLLC01000006.1"/>
</dbReference>
<proteinExistence type="predicted"/>
<evidence type="ECO:0000313" key="7">
    <source>
        <dbReference type="Proteomes" id="UP000318307"/>
    </source>
</evidence>
<sequence length="266" mass="28379">MDLYLGIDIGSTTTKIALMDTEGLMGSRVQSTGVHCGDTVETALKDLLRETGLRREDIRKTVATGYGRRLIPFADEVISEITANVRGTSWSCTDLDTPVRTILNIGGQDSKVIAVDSFGVTENFAMNDKCAAGTGRFLETVARILEINMTDLGPLSMEAEIPLKINATCAVFAESEIISLIARKKAPSEIAAGAHYAIARRLSRMARRVGVTEPVAFDGGPALNRGLVKAIEDELALDIHVPAWPQITTAIGAALLARDAHMAAAA</sequence>
<keyword evidence="3" id="KW-0408">Iron</keyword>
<dbReference type="Gene3D" id="3.30.420.40">
    <property type="match status" value="2"/>
</dbReference>
<dbReference type="NCBIfam" id="TIGR00241">
    <property type="entry name" value="CoA_E_activ"/>
    <property type="match status" value="1"/>
</dbReference>
<name>A0A562RYJ8_9BACT</name>
<keyword evidence="7" id="KW-1185">Reference proteome</keyword>
<dbReference type="InterPro" id="IPR008275">
    <property type="entry name" value="CoA_E_activase_dom"/>
</dbReference>
<keyword evidence="4" id="KW-0411">Iron-sulfur</keyword>
<keyword evidence="2" id="KW-0479">Metal-binding</keyword>
<accession>A0A562RYJ8</accession>
<evidence type="ECO:0000256" key="1">
    <source>
        <dbReference type="ARBA" id="ARBA00001966"/>
    </source>
</evidence>
<dbReference type="CDD" id="cd24036">
    <property type="entry name" value="ASKHA_NBD_BcrAD_BadFG_HgdC_HadI"/>
    <property type="match status" value="1"/>
</dbReference>
<dbReference type="EMBL" id="VLLC01000006">
    <property type="protein sequence ID" value="TWI74181.1"/>
    <property type="molecule type" value="Genomic_DNA"/>
</dbReference>
<dbReference type="Pfam" id="PF01869">
    <property type="entry name" value="BcrAD_BadFG"/>
    <property type="match status" value="1"/>
</dbReference>
<evidence type="ECO:0000313" key="6">
    <source>
        <dbReference type="EMBL" id="TWI74181.1"/>
    </source>
</evidence>
<comment type="caution">
    <text evidence="6">The sequence shown here is derived from an EMBL/GenBank/DDBJ whole genome shotgun (WGS) entry which is preliminary data.</text>
</comment>
<evidence type="ECO:0000259" key="5">
    <source>
        <dbReference type="Pfam" id="PF01869"/>
    </source>
</evidence>
<dbReference type="OrthoDB" id="9177882at2"/>
<dbReference type="PANTHER" id="PTHR32329">
    <property type="entry name" value="BIFUNCTIONAL PROTEIN [INCLUDES 2-HYDROXYACYL-COA DEHYDRATASE (N-TER) AND ITS ACTIVATOR DOMAIN (C_TERM)-RELATED"/>
    <property type="match status" value="1"/>
</dbReference>
<evidence type="ECO:0000256" key="2">
    <source>
        <dbReference type="ARBA" id="ARBA00022723"/>
    </source>
</evidence>
<feature type="domain" description="ATPase BadF/BadG/BcrA/BcrD type" evidence="5">
    <location>
        <begin position="5"/>
        <end position="257"/>
    </location>
</feature>
<dbReference type="InterPro" id="IPR002731">
    <property type="entry name" value="ATPase_BadF"/>
</dbReference>
<protein>
    <submittedName>
        <fullName evidence="6">Putative CoA-substrate-specific enzyme activase</fullName>
    </submittedName>
</protein>
<dbReference type="InterPro" id="IPR051805">
    <property type="entry name" value="Dehydratase_Activator_Redct"/>
</dbReference>
<dbReference type="GO" id="GO:0046872">
    <property type="term" value="F:metal ion binding"/>
    <property type="evidence" value="ECO:0007669"/>
    <property type="project" value="UniProtKB-KW"/>
</dbReference>
<dbReference type="PANTHER" id="PTHR32329:SF2">
    <property type="entry name" value="BIFUNCTIONAL PROTEIN [INCLUDES 2-HYDROXYACYL-COA DEHYDRATASE (N-TER) AND ITS ACTIVATOR DOMAIN (C_TERM)"/>
    <property type="match status" value="1"/>
</dbReference>
<dbReference type="AlphaFoldDB" id="A0A562RYJ8"/>
<dbReference type="InterPro" id="IPR043129">
    <property type="entry name" value="ATPase_NBD"/>
</dbReference>
<organism evidence="6 7">
    <name type="scientific">Desulfobotulus alkaliphilus</name>
    <dbReference type="NCBI Taxonomy" id="622671"/>
    <lineage>
        <taxon>Bacteria</taxon>
        <taxon>Pseudomonadati</taxon>
        <taxon>Thermodesulfobacteriota</taxon>
        <taxon>Desulfobacteria</taxon>
        <taxon>Desulfobacterales</taxon>
        <taxon>Desulfobacteraceae</taxon>
        <taxon>Desulfobotulus</taxon>
    </lineage>
</organism>
<evidence type="ECO:0000256" key="3">
    <source>
        <dbReference type="ARBA" id="ARBA00023004"/>
    </source>
</evidence>
<dbReference type="Proteomes" id="UP000318307">
    <property type="component" value="Unassembled WGS sequence"/>
</dbReference>
<dbReference type="GO" id="GO:0051536">
    <property type="term" value="F:iron-sulfur cluster binding"/>
    <property type="evidence" value="ECO:0007669"/>
    <property type="project" value="UniProtKB-KW"/>
</dbReference>
<dbReference type="SUPFAM" id="SSF53067">
    <property type="entry name" value="Actin-like ATPase domain"/>
    <property type="match status" value="1"/>
</dbReference>
<evidence type="ECO:0000256" key="4">
    <source>
        <dbReference type="ARBA" id="ARBA00023014"/>
    </source>
</evidence>